<evidence type="ECO:0000313" key="3">
    <source>
        <dbReference type="Proteomes" id="UP001476798"/>
    </source>
</evidence>
<protein>
    <recommendedName>
        <fullName evidence="1">SIS domain-containing protein</fullName>
    </recommendedName>
</protein>
<proteinExistence type="predicted"/>
<dbReference type="Gene3D" id="3.40.50.10490">
    <property type="entry name" value="Glucose-6-phosphate isomerase like protein, domain 1"/>
    <property type="match status" value="1"/>
</dbReference>
<dbReference type="InterPro" id="IPR040190">
    <property type="entry name" value="MURQ/GCKR"/>
</dbReference>
<name>A0ABV0N6S7_9TELE</name>
<reference evidence="2 3" key="1">
    <citation type="submission" date="2021-06" db="EMBL/GenBank/DDBJ databases">
        <authorList>
            <person name="Palmer J.M."/>
        </authorList>
    </citation>
    <scope>NUCLEOTIDE SEQUENCE [LARGE SCALE GENOMIC DNA]</scope>
    <source>
        <strain evidence="2 3">GA_2019</strain>
        <tissue evidence="2">Muscle</tissue>
    </source>
</reference>
<evidence type="ECO:0000313" key="2">
    <source>
        <dbReference type="EMBL" id="MEQ2167056.1"/>
    </source>
</evidence>
<dbReference type="PANTHER" id="PTHR10088">
    <property type="entry name" value="GLUCOKINASE REGULATORY PROTEIN"/>
    <property type="match status" value="1"/>
</dbReference>
<gene>
    <name evidence="2" type="ORF">GOODEAATRI_000274</name>
</gene>
<comment type="caution">
    <text evidence="2">The sequence shown here is derived from an EMBL/GenBank/DDBJ whole genome shotgun (WGS) entry which is preliminary data.</text>
</comment>
<keyword evidence="3" id="KW-1185">Reference proteome</keyword>
<dbReference type="EMBL" id="JAHRIO010029993">
    <property type="protein sequence ID" value="MEQ2167056.1"/>
    <property type="molecule type" value="Genomic_DNA"/>
</dbReference>
<feature type="domain" description="SIS" evidence="1">
    <location>
        <begin position="26"/>
        <end position="55"/>
    </location>
</feature>
<dbReference type="InterPro" id="IPR001347">
    <property type="entry name" value="SIS_dom"/>
</dbReference>
<evidence type="ECO:0000259" key="1">
    <source>
        <dbReference type="Pfam" id="PF22645"/>
    </source>
</evidence>
<sequence length="117" mass="12687">MTNPQDSLIVLSGCGTSGRLAFFITVSEGKKRVLFIGISCGLSAPFVAGQLDFCLQHPDVYTPVLVGFNPAHQARNEPIPGCTFTFHSVVTKMRELAKMQKAFLINPVLGVLLLQHS</sequence>
<dbReference type="PANTHER" id="PTHR10088:SF4">
    <property type="entry name" value="GLUCOKINASE REGULATORY PROTEIN"/>
    <property type="match status" value="1"/>
</dbReference>
<accession>A0ABV0N6S7</accession>
<dbReference type="Proteomes" id="UP001476798">
    <property type="component" value="Unassembled WGS sequence"/>
</dbReference>
<dbReference type="Pfam" id="PF22645">
    <property type="entry name" value="GKRP_SIS_N"/>
    <property type="match status" value="1"/>
</dbReference>
<organism evidence="2 3">
    <name type="scientific">Goodea atripinnis</name>
    <dbReference type="NCBI Taxonomy" id="208336"/>
    <lineage>
        <taxon>Eukaryota</taxon>
        <taxon>Metazoa</taxon>
        <taxon>Chordata</taxon>
        <taxon>Craniata</taxon>
        <taxon>Vertebrata</taxon>
        <taxon>Euteleostomi</taxon>
        <taxon>Actinopterygii</taxon>
        <taxon>Neopterygii</taxon>
        <taxon>Teleostei</taxon>
        <taxon>Neoteleostei</taxon>
        <taxon>Acanthomorphata</taxon>
        <taxon>Ovalentaria</taxon>
        <taxon>Atherinomorphae</taxon>
        <taxon>Cyprinodontiformes</taxon>
        <taxon>Goodeidae</taxon>
        <taxon>Goodea</taxon>
    </lineage>
</organism>